<sequence>MGHRTLVYDIDEKFHTKKVKEGAESEMLVESSLSVTSIDNDSTEPSFDHAQHTYGVELPSASNRHDMSVSTEGNYVDDPLARENFNTGPAPEKQNIMEEVLMHLRQLSDQMTLQRDAVAQVSDRLFVLEKKVDRVLEKF</sequence>
<evidence type="ECO:0000313" key="2">
    <source>
        <dbReference type="EMBL" id="GFR93864.1"/>
    </source>
</evidence>
<dbReference type="AlphaFoldDB" id="A0AAV4H8I9"/>
<protein>
    <submittedName>
        <fullName evidence="2">Uncharacterized protein</fullName>
    </submittedName>
</protein>
<evidence type="ECO:0000256" key="1">
    <source>
        <dbReference type="SAM" id="MobiDB-lite"/>
    </source>
</evidence>
<keyword evidence="3" id="KW-1185">Reference proteome</keyword>
<name>A0AAV4H8I9_9GAST</name>
<comment type="caution">
    <text evidence="2">The sequence shown here is derived from an EMBL/GenBank/DDBJ whole genome shotgun (WGS) entry which is preliminary data.</text>
</comment>
<accession>A0AAV4H8I9</accession>
<dbReference type="EMBL" id="BMAT01008864">
    <property type="protein sequence ID" value="GFR93864.1"/>
    <property type="molecule type" value="Genomic_DNA"/>
</dbReference>
<feature type="region of interest" description="Disordered" evidence="1">
    <location>
        <begin position="60"/>
        <end position="79"/>
    </location>
</feature>
<dbReference type="Proteomes" id="UP000762676">
    <property type="component" value="Unassembled WGS sequence"/>
</dbReference>
<organism evidence="2 3">
    <name type="scientific">Elysia marginata</name>
    <dbReference type="NCBI Taxonomy" id="1093978"/>
    <lineage>
        <taxon>Eukaryota</taxon>
        <taxon>Metazoa</taxon>
        <taxon>Spiralia</taxon>
        <taxon>Lophotrochozoa</taxon>
        <taxon>Mollusca</taxon>
        <taxon>Gastropoda</taxon>
        <taxon>Heterobranchia</taxon>
        <taxon>Euthyneura</taxon>
        <taxon>Panpulmonata</taxon>
        <taxon>Sacoglossa</taxon>
        <taxon>Placobranchoidea</taxon>
        <taxon>Plakobranchidae</taxon>
        <taxon>Elysia</taxon>
    </lineage>
</organism>
<proteinExistence type="predicted"/>
<reference evidence="2 3" key="1">
    <citation type="journal article" date="2021" name="Elife">
        <title>Chloroplast acquisition without the gene transfer in kleptoplastic sea slugs, Plakobranchus ocellatus.</title>
        <authorList>
            <person name="Maeda T."/>
            <person name="Takahashi S."/>
            <person name="Yoshida T."/>
            <person name="Shimamura S."/>
            <person name="Takaki Y."/>
            <person name="Nagai Y."/>
            <person name="Toyoda A."/>
            <person name="Suzuki Y."/>
            <person name="Arimoto A."/>
            <person name="Ishii H."/>
            <person name="Satoh N."/>
            <person name="Nishiyama T."/>
            <person name="Hasebe M."/>
            <person name="Maruyama T."/>
            <person name="Minagawa J."/>
            <person name="Obokata J."/>
            <person name="Shigenobu S."/>
        </authorList>
    </citation>
    <scope>NUCLEOTIDE SEQUENCE [LARGE SCALE GENOMIC DNA]</scope>
</reference>
<gene>
    <name evidence="2" type="ORF">ElyMa_004388300</name>
</gene>
<evidence type="ECO:0000313" key="3">
    <source>
        <dbReference type="Proteomes" id="UP000762676"/>
    </source>
</evidence>